<gene>
    <name evidence="1" type="primary">Dsim\GD10369</name>
    <name evidence="1" type="ORF">Dsim_GD10369</name>
</gene>
<evidence type="ECO:0000313" key="2">
    <source>
        <dbReference type="Proteomes" id="UP000000304"/>
    </source>
</evidence>
<dbReference type="HOGENOM" id="CLU_1157485_0_0_1"/>
<proteinExistence type="predicted"/>
<reference evidence="1 2" key="1">
    <citation type="journal article" date="2007" name="Nature">
        <title>Evolution of genes and genomes on the Drosophila phylogeny.</title>
        <authorList>
            <consortium name="Drosophila 12 Genomes Consortium"/>
            <person name="Clark A.G."/>
            <person name="Eisen M.B."/>
            <person name="Smith D.R."/>
            <person name="Bergman C.M."/>
            <person name="Oliver B."/>
            <person name="Markow T.A."/>
            <person name="Kaufman T.C."/>
            <person name="Kellis M."/>
            <person name="Gelbart W."/>
            <person name="Iyer V.N."/>
            <person name="Pollard D.A."/>
            <person name="Sackton T.B."/>
            <person name="Larracuente A.M."/>
            <person name="Singh N.D."/>
            <person name="Abad J.P."/>
            <person name="Abt D.N."/>
            <person name="Adryan B."/>
            <person name="Aguade M."/>
            <person name="Akashi H."/>
            <person name="Anderson W.W."/>
            <person name="Aquadro C.F."/>
            <person name="Ardell D.H."/>
            <person name="Arguello R."/>
            <person name="Artieri C.G."/>
            <person name="Barbash D.A."/>
            <person name="Barker D."/>
            <person name="Barsanti P."/>
            <person name="Batterham P."/>
            <person name="Batzoglou S."/>
            <person name="Begun D."/>
            <person name="Bhutkar A."/>
            <person name="Blanco E."/>
            <person name="Bosak S.A."/>
            <person name="Bradley R.K."/>
            <person name="Brand A.D."/>
            <person name="Brent M.R."/>
            <person name="Brooks A.N."/>
            <person name="Brown R.H."/>
            <person name="Butlin R.K."/>
            <person name="Caggese C."/>
            <person name="Calvi B.R."/>
            <person name="Bernardo de Carvalho A."/>
            <person name="Caspi A."/>
            <person name="Castrezana S."/>
            <person name="Celniker S.E."/>
            <person name="Chang J.L."/>
            <person name="Chapple C."/>
            <person name="Chatterji S."/>
            <person name="Chinwalla A."/>
            <person name="Civetta A."/>
            <person name="Clifton S.W."/>
            <person name="Comeron J.M."/>
            <person name="Costello J.C."/>
            <person name="Coyne J.A."/>
            <person name="Daub J."/>
            <person name="David R.G."/>
            <person name="Delcher A.L."/>
            <person name="Delehaunty K."/>
            <person name="Do C.B."/>
            <person name="Ebling H."/>
            <person name="Edwards K."/>
            <person name="Eickbush T."/>
            <person name="Evans J.D."/>
            <person name="Filipski A."/>
            <person name="Findeiss S."/>
            <person name="Freyhult E."/>
            <person name="Fulton L."/>
            <person name="Fulton R."/>
            <person name="Garcia A.C."/>
            <person name="Gardiner A."/>
            <person name="Garfield D.A."/>
            <person name="Garvin B.E."/>
            <person name="Gibson G."/>
            <person name="Gilbert D."/>
            <person name="Gnerre S."/>
            <person name="Godfrey J."/>
            <person name="Good R."/>
            <person name="Gotea V."/>
            <person name="Gravely B."/>
            <person name="Greenberg A.J."/>
            <person name="Griffiths-Jones S."/>
            <person name="Gross S."/>
            <person name="Guigo R."/>
            <person name="Gustafson E.A."/>
            <person name="Haerty W."/>
            <person name="Hahn M.W."/>
            <person name="Halligan D.L."/>
            <person name="Halpern A.L."/>
            <person name="Halter G.M."/>
            <person name="Han M.V."/>
            <person name="Heger A."/>
            <person name="Hillier L."/>
            <person name="Hinrichs A.S."/>
            <person name="Holmes I."/>
            <person name="Hoskins R.A."/>
            <person name="Hubisz M.J."/>
            <person name="Hultmark D."/>
            <person name="Huntley M.A."/>
            <person name="Jaffe D.B."/>
            <person name="Jagadeeshan S."/>
            <person name="Jeck W.R."/>
            <person name="Johnson J."/>
            <person name="Jones C.D."/>
            <person name="Jordan W.C."/>
            <person name="Karpen G.H."/>
            <person name="Kataoka E."/>
            <person name="Keightley P.D."/>
            <person name="Kheradpour P."/>
            <person name="Kirkness E.F."/>
            <person name="Koerich L.B."/>
            <person name="Kristiansen K."/>
            <person name="Kudrna D."/>
            <person name="Kulathinal R.J."/>
            <person name="Kumar S."/>
            <person name="Kwok R."/>
            <person name="Lander E."/>
            <person name="Langley C.H."/>
            <person name="Lapoint R."/>
            <person name="Lazzaro B.P."/>
            <person name="Lee S.J."/>
            <person name="Levesque L."/>
            <person name="Li R."/>
            <person name="Lin C.F."/>
            <person name="Lin M.F."/>
            <person name="Lindblad-Toh K."/>
            <person name="Llopart A."/>
            <person name="Long M."/>
            <person name="Low L."/>
            <person name="Lozovsky E."/>
            <person name="Lu J."/>
            <person name="Luo M."/>
            <person name="Machado C.A."/>
            <person name="Makalowski W."/>
            <person name="Marzo M."/>
            <person name="Matsuda M."/>
            <person name="Matzkin L."/>
            <person name="McAllister B."/>
            <person name="McBride C.S."/>
            <person name="McKernan B."/>
            <person name="McKernan K."/>
            <person name="Mendez-Lago M."/>
            <person name="Minx P."/>
            <person name="Mollenhauer M.U."/>
            <person name="Montooth K."/>
            <person name="Mount S.M."/>
            <person name="Mu X."/>
            <person name="Myers E."/>
            <person name="Negre B."/>
            <person name="Newfeld S."/>
            <person name="Nielsen R."/>
            <person name="Noor M.A."/>
            <person name="O'Grady P."/>
            <person name="Pachter L."/>
            <person name="Papaceit M."/>
            <person name="Parisi M.J."/>
            <person name="Parisi M."/>
            <person name="Parts L."/>
            <person name="Pedersen J.S."/>
            <person name="Pesole G."/>
            <person name="Phillippy A.M."/>
            <person name="Ponting C.P."/>
            <person name="Pop M."/>
            <person name="Porcelli D."/>
            <person name="Powell J.R."/>
            <person name="Prohaska S."/>
            <person name="Pruitt K."/>
            <person name="Puig M."/>
            <person name="Quesneville H."/>
            <person name="Ram K.R."/>
            <person name="Rand D."/>
            <person name="Rasmussen M.D."/>
            <person name="Reed L.K."/>
            <person name="Reenan R."/>
            <person name="Reily A."/>
            <person name="Remington K.A."/>
            <person name="Rieger T.T."/>
            <person name="Ritchie M.G."/>
            <person name="Robin C."/>
            <person name="Rogers Y.H."/>
            <person name="Rohde C."/>
            <person name="Rozas J."/>
            <person name="Rubenfield M.J."/>
            <person name="Ruiz A."/>
            <person name="Russo S."/>
            <person name="Salzberg S.L."/>
            <person name="Sanchez-Gracia A."/>
            <person name="Saranga D.J."/>
            <person name="Sato H."/>
            <person name="Schaeffer S.W."/>
            <person name="Schatz M.C."/>
            <person name="Schlenke T."/>
            <person name="Schwartz R."/>
            <person name="Segarra C."/>
            <person name="Singh R.S."/>
            <person name="Sirot L."/>
            <person name="Sirota M."/>
            <person name="Sisneros N.B."/>
            <person name="Smith C.D."/>
            <person name="Smith T.F."/>
            <person name="Spieth J."/>
            <person name="Stage D.E."/>
            <person name="Stark A."/>
            <person name="Stephan W."/>
            <person name="Strausberg R.L."/>
            <person name="Strempel S."/>
            <person name="Sturgill D."/>
            <person name="Sutton G."/>
            <person name="Sutton G.G."/>
            <person name="Tao W."/>
            <person name="Teichmann S."/>
            <person name="Tobari Y.N."/>
            <person name="Tomimura Y."/>
            <person name="Tsolas J.M."/>
            <person name="Valente V.L."/>
            <person name="Venter E."/>
            <person name="Venter J.C."/>
            <person name="Vicario S."/>
            <person name="Vieira F.G."/>
            <person name="Vilella A.J."/>
            <person name="Villasante A."/>
            <person name="Walenz B."/>
            <person name="Wang J."/>
            <person name="Wasserman M."/>
            <person name="Watts T."/>
            <person name="Wilson D."/>
            <person name="Wilson R.K."/>
            <person name="Wing R.A."/>
            <person name="Wolfner M.F."/>
            <person name="Wong A."/>
            <person name="Wong G.K."/>
            <person name="Wu C.I."/>
            <person name="Wu G."/>
            <person name="Yamamoto D."/>
            <person name="Yang H.P."/>
            <person name="Yang S.P."/>
            <person name="Yorke J.A."/>
            <person name="Yoshida K."/>
            <person name="Zdobnov E."/>
            <person name="Zhang P."/>
            <person name="Zhang Y."/>
            <person name="Zimin A.V."/>
            <person name="Baldwin J."/>
            <person name="Abdouelleil A."/>
            <person name="Abdulkadir J."/>
            <person name="Abebe A."/>
            <person name="Abera B."/>
            <person name="Abreu J."/>
            <person name="Acer S.C."/>
            <person name="Aftuck L."/>
            <person name="Alexander A."/>
            <person name="An P."/>
            <person name="Anderson E."/>
            <person name="Anderson S."/>
            <person name="Arachi H."/>
            <person name="Azer M."/>
            <person name="Bachantsang P."/>
            <person name="Barry A."/>
            <person name="Bayul T."/>
            <person name="Berlin A."/>
            <person name="Bessette D."/>
            <person name="Bloom T."/>
            <person name="Blye J."/>
            <person name="Boguslavskiy L."/>
            <person name="Bonnet C."/>
            <person name="Boukhgalter B."/>
            <person name="Bourzgui I."/>
            <person name="Brown A."/>
            <person name="Cahill P."/>
            <person name="Channer S."/>
            <person name="Cheshatsang Y."/>
            <person name="Chuda L."/>
            <person name="Citroen M."/>
            <person name="Collymore A."/>
            <person name="Cooke P."/>
            <person name="Costello M."/>
            <person name="D'Aco K."/>
            <person name="Daza R."/>
            <person name="De Haan G."/>
            <person name="DeGray S."/>
            <person name="DeMaso C."/>
            <person name="Dhargay N."/>
            <person name="Dooley K."/>
            <person name="Dooley E."/>
            <person name="Doricent M."/>
            <person name="Dorje P."/>
            <person name="Dorjee K."/>
            <person name="Dupes A."/>
            <person name="Elong R."/>
            <person name="Falk J."/>
            <person name="Farina A."/>
            <person name="Faro S."/>
            <person name="Ferguson D."/>
            <person name="Fisher S."/>
            <person name="Foley C.D."/>
            <person name="Franke A."/>
            <person name="Friedrich D."/>
            <person name="Gadbois L."/>
            <person name="Gearin G."/>
            <person name="Gearin C.R."/>
            <person name="Giannoukos G."/>
            <person name="Goode T."/>
            <person name="Graham J."/>
            <person name="Grandbois E."/>
            <person name="Grewal S."/>
            <person name="Gyaltsen K."/>
            <person name="Hafez N."/>
            <person name="Hagos B."/>
            <person name="Hall J."/>
            <person name="Henson C."/>
            <person name="Hollinger A."/>
            <person name="Honan T."/>
            <person name="Huard M.D."/>
            <person name="Hughes L."/>
            <person name="Hurhula B."/>
            <person name="Husby M.E."/>
            <person name="Kamat A."/>
            <person name="Kanga B."/>
            <person name="Kashin S."/>
            <person name="Khazanovich D."/>
            <person name="Kisner P."/>
            <person name="Lance K."/>
            <person name="Lara M."/>
            <person name="Lee W."/>
            <person name="Lennon N."/>
            <person name="Letendre F."/>
            <person name="LeVine R."/>
            <person name="Lipovsky A."/>
            <person name="Liu X."/>
            <person name="Liu J."/>
            <person name="Liu S."/>
            <person name="Lokyitsang T."/>
            <person name="Lokyitsang Y."/>
            <person name="Lubonja R."/>
            <person name="Lui A."/>
            <person name="MacDonald P."/>
            <person name="Magnisalis V."/>
            <person name="Maru K."/>
            <person name="Matthews C."/>
            <person name="McCusker W."/>
            <person name="McDonough S."/>
            <person name="Mehta T."/>
            <person name="Meldrim J."/>
            <person name="Meneus L."/>
            <person name="Mihai O."/>
            <person name="Mihalev A."/>
            <person name="Mihova T."/>
            <person name="Mittelman R."/>
            <person name="Mlenga V."/>
            <person name="Montmayeur A."/>
            <person name="Mulrain L."/>
            <person name="Navidi A."/>
            <person name="Naylor J."/>
            <person name="Negash T."/>
            <person name="Nguyen T."/>
            <person name="Nguyen N."/>
            <person name="Nicol R."/>
            <person name="Norbu C."/>
            <person name="Norbu N."/>
            <person name="Novod N."/>
            <person name="O'Neill B."/>
            <person name="Osman S."/>
            <person name="Markiewicz E."/>
            <person name="Oyono O.L."/>
            <person name="Patti C."/>
            <person name="Phunkhang P."/>
            <person name="Pierre F."/>
            <person name="Priest M."/>
            <person name="Raghuraman S."/>
            <person name="Rege F."/>
            <person name="Reyes R."/>
            <person name="Rise C."/>
            <person name="Rogov P."/>
            <person name="Ross K."/>
            <person name="Ryan E."/>
            <person name="Settipalli S."/>
            <person name="Shea T."/>
            <person name="Sherpa N."/>
            <person name="Shi L."/>
            <person name="Shih D."/>
            <person name="Sparrow T."/>
            <person name="Spaulding J."/>
            <person name="Stalker J."/>
            <person name="Stange-Thomann N."/>
            <person name="Stavropoulos S."/>
            <person name="Stone C."/>
            <person name="Strader C."/>
            <person name="Tesfaye S."/>
            <person name="Thomson T."/>
            <person name="Thoulutsang Y."/>
            <person name="Thoulutsang D."/>
            <person name="Topham K."/>
            <person name="Topping I."/>
            <person name="Tsamla T."/>
            <person name="Vassiliev H."/>
            <person name="Vo A."/>
            <person name="Wangchuk T."/>
            <person name="Wangdi T."/>
            <person name="Weiand M."/>
            <person name="Wilkinson J."/>
            <person name="Wilson A."/>
            <person name="Yadav S."/>
            <person name="Young G."/>
            <person name="Yu Q."/>
            <person name="Zembek L."/>
            <person name="Zhong D."/>
            <person name="Zimmer A."/>
            <person name="Zwirko Z."/>
            <person name="Jaffe D.B."/>
            <person name="Alvarez P."/>
            <person name="Brockman W."/>
            <person name="Butler J."/>
            <person name="Chin C."/>
            <person name="Gnerre S."/>
            <person name="Grabherr M."/>
            <person name="Kleber M."/>
            <person name="Mauceli E."/>
            <person name="MacCallum I."/>
        </authorList>
    </citation>
    <scope>NUCLEOTIDE SEQUENCE [LARGE SCALE GENOMIC DNA]</scope>
    <source>
        <strain evidence="2">white501</strain>
    </source>
</reference>
<protein>
    <submittedName>
        <fullName evidence="1">GD10369</fullName>
    </submittedName>
</protein>
<dbReference type="Proteomes" id="UP000000304">
    <property type="component" value="Chromosome 2R"/>
</dbReference>
<dbReference type="OrthoDB" id="7848428at2759"/>
<keyword evidence="2" id="KW-1185">Reference proteome</keyword>
<dbReference type="AlphaFoldDB" id="B4QC31"/>
<sequence>MENFRVRVGRRYQTGLLWKDGHVVLPQSYEVGYKRMTNIEKKLKRKSRWRRDSDDERDPDVYEMKVMTFGGACLPSAAHYVKTLKALKFRDSETRAFKAITDYHYVDDYVDSSSSPTMETAFVPRDPDEILGHEDEACDAESHLIVQRVQVAASAADAAENGTPSERQTGCGWIAIQIYRIGLLWAAVGECVPSQGEETTATTSWELPKEGSTKKQWRRWVLGSCSAREVLAKNSAHPPG</sequence>
<accession>B4QC31</accession>
<name>B4QC31_DROSI</name>
<evidence type="ECO:0000313" key="1">
    <source>
        <dbReference type="EMBL" id="EDX05803.1"/>
    </source>
</evidence>
<organism evidence="1 2">
    <name type="scientific">Drosophila simulans</name>
    <name type="common">Fruit fly</name>
    <dbReference type="NCBI Taxonomy" id="7240"/>
    <lineage>
        <taxon>Eukaryota</taxon>
        <taxon>Metazoa</taxon>
        <taxon>Ecdysozoa</taxon>
        <taxon>Arthropoda</taxon>
        <taxon>Hexapoda</taxon>
        <taxon>Insecta</taxon>
        <taxon>Pterygota</taxon>
        <taxon>Neoptera</taxon>
        <taxon>Endopterygota</taxon>
        <taxon>Diptera</taxon>
        <taxon>Brachycera</taxon>
        <taxon>Muscomorpha</taxon>
        <taxon>Ephydroidea</taxon>
        <taxon>Drosophilidae</taxon>
        <taxon>Drosophila</taxon>
        <taxon>Sophophora</taxon>
    </lineage>
</organism>
<dbReference type="EMBL" id="CM000362">
    <property type="protein sequence ID" value="EDX05803.1"/>
    <property type="molecule type" value="Genomic_DNA"/>
</dbReference>